<dbReference type="PROSITE" id="PS51471">
    <property type="entry name" value="FE2OG_OXY"/>
    <property type="match status" value="1"/>
</dbReference>
<evidence type="ECO:0000256" key="1">
    <source>
        <dbReference type="SAM" id="MobiDB-lite"/>
    </source>
</evidence>
<evidence type="ECO:0000313" key="3">
    <source>
        <dbReference type="EMBL" id="THH14187.1"/>
    </source>
</evidence>
<sequence length="320" mass="35311">MSVTGDRLVLSIPNGLWLTRSDDEMSERNSLFDEMSEEDDCSPVRHNSSQANPSGSVPGVPARRRALPIPGLFFDPSVLLPPERAVDVFRKCIDTYFRDDENINQVMLFGRARAGVKDAPLESSPVDGAPSHQIPQANYGLPSFLRSLLSDLESLLRPSLPPLTHRLLFPPQSEPSRARQAIINLYRPGEGISPHVDLLSRFGDGIIGVSLGSGCVMSFVKEQTDSEAGSHDGAGPTDLAFEKDGHSVRWDLYLPERSILVLSEEARYEWTHGIDRRMEDWVGDNSEEGGDDAICFKRGLRMSITFRWLLPGAEVVGGDP</sequence>
<dbReference type="InterPro" id="IPR037151">
    <property type="entry name" value="AlkB-like_sf"/>
</dbReference>
<dbReference type="GO" id="GO:0006974">
    <property type="term" value="P:DNA damage response"/>
    <property type="evidence" value="ECO:0007669"/>
    <property type="project" value="InterPro"/>
</dbReference>
<dbReference type="OrthoDB" id="412814at2759"/>
<dbReference type="Gene3D" id="2.60.120.590">
    <property type="entry name" value="Alpha-ketoglutarate-dependent dioxygenase AlkB-like"/>
    <property type="match status" value="1"/>
</dbReference>
<accession>A0A4S4LQJ1</accession>
<name>A0A4S4LQJ1_9AGAM</name>
<evidence type="ECO:0000259" key="2">
    <source>
        <dbReference type="PROSITE" id="PS51471"/>
    </source>
</evidence>
<dbReference type="AlphaFoldDB" id="A0A4S4LQJ1"/>
<gene>
    <name evidence="3" type="ORF">EW146_g6120</name>
</gene>
<dbReference type="GO" id="GO:0006631">
    <property type="term" value="P:fatty acid metabolic process"/>
    <property type="evidence" value="ECO:0007669"/>
    <property type="project" value="TreeGrafter"/>
</dbReference>
<organism evidence="3 4">
    <name type="scientific">Bondarzewia mesenterica</name>
    <dbReference type="NCBI Taxonomy" id="1095465"/>
    <lineage>
        <taxon>Eukaryota</taxon>
        <taxon>Fungi</taxon>
        <taxon>Dikarya</taxon>
        <taxon>Basidiomycota</taxon>
        <taxon>Agaricomycotina</taxon>
        <taxon>Agaricomycetes</taxon>
        <taxon>Russulales</taxon>
        <taxon>Bondarzewiaceae</taxon>
        <taxon>Bondarzewia</taxon>
    </lineage>
</organism>
<reference evidence="3 4" key="1">
    <citation type="submission" date="2019-02" db="EMBL/GenBank/DDBJ databases">
        <title>Genome sequencing of the rare red list fungi Bondarzewia mesenterica.</title>
        <authorList>
            <person name="Buettner E."/>
            <person name="Kellner H."/>
        </authorList>
    </citation>
    <scope>NUCLEOTIDE SEQUENCE [LARGE SCALE GENOMIC DNA]</scope>
    <source>
        <strain evidence="3 4">DSM 108281</strain>
    </source>
</reference>
<feature type="domain" description="Fe2OG dioxygenase" evidence="2">
    <location>
        <begin position="177"/>
        <end position="310"/>
    </location>
</feature>
<dbReference type="PANTHER" id="PTHR21052:SF0">
    <property type="entry name" value="ALPHA-KETOGLUTARATE-DEPENDENT DIOXYGENASE ALKB HOMOLOG 7, MITOCHONDRIAL"/>
    <property type="match status" value="1"/>
</dbReference>
<dbReference type="EMBL" id="SGPL01000295">
    <property type="protein sequence ID" value="THH14187.1"/>
    <property type="molecule type" value="Genomic_DNA"/>
</dbReference>
<protein>
    <recommendedName>
        <fullName evidence="2">Fe2OG dioxygenase domain-containing protein</fullName>
    </recommendedName>
</protein>
<dbReference type="Proteomes" id="UP000310158">
    <property type="component" value="Unassembled WGS sequence"/>
</dbReference>
<feature type="region of interest" description="Disordered" evidence="1">
    <location>
        <begin position="28"/>
        <end position="61"/>
    </location>
</feature>
<evidence type="ECO:0000313" key="4">
    <source>
        <dbReference type="Proteomes" id="UP000310158"/>
    </source>
</evidence>
<dbReference type="GO" id="GO:0005759">
    <property type="term" value="C:mitochondrial matrix"/>
    <property type="evidence" value="ECO:0007669"/>
    <property type="project" value="TreeGrafter"/>
</dbReference>
<dbReference type="PANTHER" id="PTHR21052">
    <property type="entry name" value="SPERMATOGENESIS ASSOCIATED 11-RELATED"/>
    <property type="match status" value="1"/>
</dbReference>
<dbReference type="Pfam" id="PF13532">
    <property type="entry name" value="2OG-FeII_Oxy_2"/>
    <property type="match status" value="1"/>
</dbReference>
<feature type="compositionally biased region" description="Polar residues" evidence="1">
    <location>
        <begin position="45"/>
        <end position="55"/>
    </location>
</feature>
<dbReference type="InterPro" id="IPR027450">
    <property type="entry name" value="AlkB-like"/>
</dbReference>
<dbReference type="GO" id="GO:0016706">
    <property type="term" value="F:2-oxoglutarate-dependent dioxygenase activity"/>
    <property type="evidence" value="ECO:0007669"/>
    <property type="project" value="TreeGrafter"/>
</dbReference>
<dbReference type="SUPFAM" id="SSF51197">
    <property type="entry name" value="Clavaminate synthase-like"/>
    <property type="match status" value="1"/>
</dbReference>
<keyword evidence="4" id="KW-1185">Reference proteome</keyword>
<proteinExistence type="predicted"/>
<comment type="caution">
    <text evidence="3">The sequence shown here is derived from an EMBL/GenBank/DDBJ whole genome shotgun (WGS) entry which is preliminary data.</text>
</comment>
<dbReference type="InterPro" id="IPR032870">
    <property type="entry name" value="ALKBH7-like"/>
</dbReference>
<dbReference type="InterPro" id="IPR005123">
    <property type="entry name" value="Oxoglu/Fe-dep_dioxygenase_dom"/>
</dbReference>